<dbReference type="InterPro" id="IPR014017">
    <property type="entry name" value="DNA_helicase_UvrD-like_C"/>
</dbReference>
<gene>
    <name evidence="12" type="ORF">QWY81_06365</name>
</gene>
<comment type="caution">
    <text evidence="12">The sequence shown here is derived from an EMBL/GenBank/DDBJ whole genome shotgun (WGS) entry which is preliminary data.</text>
</comment>
<dbReference type="EC" id="5.6.2.4" evidence="8"/>
<evidence type="ECO:0000256" key="5">
    <source>
        <dbReference type="ARBA" id="ARBA00022840"/>
    </source>
</evidence>
<dbReference type="GO" id="GO:0003677">
    <property type="term" value="F:DNA binding"/>
    <property type="evidence" value="ECO:0007669"/>
    <property type="project" value="InterPro"/>
</dbReference>
<evidence type="ECO:0000256" key="10">
    <source>
        <dbReference type="PROSITE-ProRule" id="PRU00560"/>
    </source>
</evidence>
<evidence type="ECO:0000313" key="13">
    <source>
        <dbReference type="Proteomes" id="UP001228636"/>
    </source>
</evidence>
<proteinExistence type="inferred from homology"/>
<evidence type="ECO:0000259" key="11">
    <source>
        <dbReference type="PROSITE" id="PS51198"/>
    </source>
</evidence>
<evidence type="ECO:0000256" key="8">
    <source>
        <dbReference type="ARBA" id="ARBA00034808"/>
    </source>
</evidence>
<organism evidence="12 13">
    <name type="scientific">Polaribacter sejongensis</name>
    <dbReference type="NCBI Taxonomy" id="985043"/>
    <lineage>
        <taxon>Bacteria</taxon>
        <taxon>Pseudomonadati</taxon>
        <taxon>Bacteroidota</taxon>
        <taxon>Flavobacteriia</taxon>
        <taxon>Flavobacteriales</taxon>
        <taxon>Flavobacteriaceae</taxon>
    </lineage>
</organism>
<evidence type="ECO:0000256" key="9">
    <source>
        <dbReference type="ARBA" id="ARBA00048988"/>
    </source>
</evidence>
<comment type="similarity">
    <text evidence="1">Belongs to the helicase family. UvrD subfamily.</text>
</comment>
<comment type="catalytic activity">
    <reaction evidence="7">
        <text>Couples ATP hydrolysis with the unwinding of duplex DNA by translocating in the 3'-5' direction.</text>
        <dbReference type="EC" id="5.6.2.4"/>
    </reaction>
</comment>
<keyword evidence="6" id="KW-0413">Isomerase</keyword>
<dbReference type="GO" id="GO:0016787">
    <property type="term" value="F:hydrolase activity"/>
    <property type="evidence" value="ECO:0007669"/>
    <property type="project" value="UniProtKB-UniRule"/>
</dbReference>
<protein>
    <recommendedName>
        <fullName evidence="8">DNA 3'-5' helicase</fullName>
        <ecNumber evidence="8">5.6.2.4</ecNumber>
    </recommendedName>
</protein>
<keyword evidence="3 10" id="KW-0378">Hydrolase</keyword>
<evidence type="ECO:0000256" key="1">
    <source>
        <dbReference type="ARBA" id="ARBA00009922"/>
    </source>
</evidence>
<dbReference type="InterPro" id="IPR027417">
    <property type="entry name" value="P-loop_NTPase"/>
</dbReference>
<evidence type="ECO:0000256" key="7">
    <source>
        <dbReference type="ARBA" id="ARBA00034617"/>
    </source>
</evidence>
<dbReference type="InterPro" id="IPR000212">
    <property type="entry name" value="DNA_helicase_UvrD/REP"/>
</dbReference>
<evidence type="ECO:0000313" key="12">
    <source>
        <dbReference type="EMBL" id="MDN3619080.1"/>
    </source>
</evidence>
<accession>A0AAJ1QVY3</accession>
<comment type="catalytic activity">
    <reaction evidence="9">
        <text>ATP + H2O = ADP + phosphate + H(+)</text>
        <dbReference type="Rhea" id="RHEA:13065"/>
        <dbReference type="ChEBI" id="CHEBI:15377"/>
        <dbReference type="ChEBI" id="CHEBI:15378"/>
        <dbReference type="ChEBI" id="CHEBI:30616"/>
        <dbReference type="ChEBI" id="CHEBI:43474"/>
        <dbReference type="ChEBI" id="CHEBI:456216"/>
        <dbReference type="EC" id="5.6.2.4"/>
    </reaction>
</comment>
<dbReference type="Proteomes" id="UP001228636">
    <property type="component" value="Unassembled WGS sequence"/>
</dbReference>
<reference evidence="12 13" key="1">
    <citation type="journal article" date="2014" name="Int. J. Syst. Evol. Microbiol.">
        <title>Complete genome sequence of Corynebacterium casei LMG S-19264T (=DSM 44701T), isolated from a smear-ripened cheese.</title>
        <authorList>
            <consortium name="US DOE Joint Genome Institute (JGI-PGF)"/>
            <person name="Walter F."/>
            <person name="Albersmeier A."/>
            <person name="Kalinowski J."/>
            <person name="Ruckert C."/>
        </authorList>
    </citation>
    <scope>NUCLEOTIDE SEQUENCE [LARGE SCALE GENOMIC DNA]</scope>
    <source>
        <strain evidence="12 13">CECT 8670</strain>
    </source>
</reference>
<dbReference type="Gene3D" id="3.40.50.300">
    <property type="entry name" value="P-loop containing nucleotide triphosphate hydrolases"/>
    <property type="match status" value="2"/>
</dbReference>
<dbReference type="AlphaFoldDB" id="A0AAJ1QVY3"/>
<dbReference type="Pfam" id="PF13361">
    <property type="entry name" value="UvrD_C"/>
    <property type="match status" value="1"/>
</dbReference>
<feature type="domain" description="UvrD-like helicase ATP-binding" evidence="11">
    <location>
        <begin position="2"/>
        <end position="304"/>
    </location>
</feature>
<evidence type="ECO:0000256" key="2">
    <source>
        <dbReference type="ARBA" id="ARBA00022741"/>
    </source>
</evidence>
<feature type="binding site" evidence="10">
    <location>
        <begin position="23"/>
        <end position="30"/>
    </location>
    <ligand>
        <name>ATP</name>
        <dbReference type="ChEBI" id="CHEBI:30616"/>
    </ligand>
</feature>
<keyword evidence="2 10" id="KW-0547">Nucleotide-binding</keyword>
<dbReference type="GO" id="GO:0043138">
    <property type="term" value="F:3'-5' DNA helicase activity"/>
    <property type="evidence" value="ECO:0007669"/>
    <property type="project" value="UniProtKB-EC"/>
</dbReference>
<evidence type="ECO:0000256" key="6">
    <source>
        <dbReference type="ARBA" id="ARBA00023235"/>
    </source>
</evidence>
<dbReference type="PANTHER" id="PTHR11070">
    <property type="entry name" value="UVRD / RECB / PCRA DNA HELICASE FAMILY MEMBER"/>
    <property type="match status" value="1"/>
</dbReference>
<dbReference type="SUPFAM" id="SSF52540">
    <property type="entry name" value="P-loop containing nucleoside triphosphate hydrolases"/>
    <property type="match status" value="1"/>
</dbReference>
<dbReference type="PANTHER" id="PTHR11070:SF3">
    <property type="entry name" value="DNA 3'-5' HELICASE"/>
    <property type="match status" value="1"/>
</dbReference>
<dbReference type="Pfam" id="PF00580">
    <property type="entry name" value="UvrD-helicase"/>
    <property type="match status" value="1"/>
</dbReference>
<dbReference type="GO" id="GO:0005829">
    <property type="term" value="C:cytosol"/>
    <property type="evidence" value="ECO:0007669"/>
    <property type="project" value="TreeGrafter"/>
</dbReference>
<keyword evidence="4 10" id="KW-0347">Helicase</keyword>
<dbReference type="EMBL" id="JAUFQH010000004">
    <property type="protein sequence ID" value="MDN3619080.1"/>
    <property type="molecule type" value="Genomic_DNA"/>
</dbReference>
<sequence>MIYDLNEERSAYLQARGKIILNACPGSGKTTTIAQKIIELEQSKEIDSYSGIACLSFTNSAKDEINESYSKLSGKILRFPNHVSTIDSFINKFITLPFYNLLNRDFSRPKILDHTNILDDMWRVKYKNKKTGKLQDGLQYKINQFKDKNGRSIFHSYLPSQIRIETDNSFSVEGNQPSASKVDPKVFNNYCQYIKETQFKKGLISTGDSAYIALYILRNNPKICNWLSLRFPYIIIDEAQDNSLMQHAIFEELFKQGLKNIELIGDPYQSLYEWRDANPNEFLKKYSEDESWSSFDLTDNRRSPQNIIDTFSILRKTDDTKINCVDNPTLDNSIIVYKYSEKNTQSIINHYQKLCNTKSFKKNNIVVKGHSLINKLLGETTEEKPWSVPLAKEIIRAKNLFSGNDIKSSINEIRTISVQLLYPDSEYHHLKEIERDIKEDHIFNALLFEILIELPSFELSVADWTNQTQSFLKEKLDLDNEVDFKLKTRKTTTFNKHITLTESIDKHFKKTHSESNIPITTIHQVKGKTLDSVLIFFNDRKHVNNITFEDISNLDNSFPVEKKRLIYVAMSRPKKVLAMAFPDTITDENIIEKFGKNIRIITEGELNE</sequence>
<evidence type="ECO:0000256" key="4">
    <source>
        <dbReference type="ARBA" id="ARBA00022806"/>
    </source>
</evidence>
<dbReference type="InterPro" id="IPR014016">
    <property type="entry name" value="UvrD-like_ATP-bd"/>
</dbReference>
<dbReference type="GO" id="GO:0000725">
    <property type="term" value="P:recombinational repair"/>
    <property type="evidence" value="ECO:0007669"/>
    <property type="project" value="TreeGrafter"/>
</dbReference>
<evidence type="ECO:0000256" key="3">
    <source>
        <dbReference type="ARBA" id="ARBA00022801"/>
    </source>
</evidence>
<dbReference type="PROSITE" id="PS51198">
    <property type="entry name" value="UVRD_HELICASE_ATP_BIND"/>
    <property type="match status" value="1"/>
</dbReference>
<keyword evidence="5 10" id="KW-0067">ATP-binding</keyword>
<dbReference type="Gene3D" id="1.10.10.160">
    <property type="match status" value="1"/>
</dbReference>
<dbReference type="InterPro" id="IPR013986">
    <property type="entry name" value="DExx_box_DNA_helicase_dom_sf"/>
</dbReference>
<dbReference type="GO" id="GO:0005524">
    <property type="term" value="F:ATP binding"/>
    <property type="evidence" value="ECO:0007669"/>
    <property type="project" value="UniProtKB-UniRule"/>
</dbReference>
<dbReference type="RefSeq" id="WP_261973658.1">
    <property type="nucleotide sequence ID" value="NZ_CP103460.1"/>
</dbReference>
<name>A0AAJ1QVY3_9FLAO</name>